<dbReference type="PROSITE" id="PS51301">
    <property type="entry name" value="KILA_N"/>
    <property type="match status" value="1"/>
</dbReference>
<dbReference type="AlphaFoldDB" id="A0A1G5ZT90"/>
<evidence type="ECO:0000259" key="1">
    <source>
        <dbReference type="PROSITE" id="PS51301"/>
    </source>
</evidence>
<reference evidence="3" key="1">
    <citation type="submission" date="2016-10" db="EMBL/GenBank/DDBJ databases">
        <authorList>
            <person name="Varghese N."/>
            <person name="Submissions S."/>
        </authorList>
    </citation>
    <scope>NUCLEOTIDE SEQUENCE [LARGE SCALE GENOMIC DNA]</scope>
    <source>
        <strain evidence="3">DSM 22703</strain>
    </source>
</reference>
<dbReference type="InterPro" id="IPR018004">
    <property type="entry name" value="KilA/APSES_HTH"/>
</dbReference>
<evidence type="ECO:0000313" key="2">
    <source>
        <dbReference type="EMBL" id="SDA97706.1"/>
    </source>
</evidence>
<gene>
    <name evidence="2" type="ORF">SAMN03080617_04400</name>
</gene>
<dbReference type="SMART" id="SM01252">
    <property type="entry name" value="KilA-N"/>
    <property type="match status" value="1"/>
</dbReference>
<name>A0A1G5ZT90_9BACT</name>
<evidence type="ECO:0000313" key="3">
    <source>
        <dbReference type="Proteomes" id="UP000198756"/>
    </source>
</evidence>
<dbReference type="EMBL" id="FMXE01000079">
    <property type="protein sequence ID" value="SDA97706.1"/>
    <property type="molecule type" value="Genomic_DNA"/>
</dbReference>
<dbReference type="RefSeq" id="WP_092735298.1">
    <property type="nucleotide sequence ID" value="NZ_FMXE01000079.1"/>
</dbReference>
<organism evidence="2 3">
    <name type="scientific">Algoriphagus alkaliphilus</name>
    <dbReference type="NCBI Taxonomy" id="279824"/>
    <lineage>
        <taxon>Bacteria</taxon>
        <taxon>Pseudomonadati</taxon>
        <taxon>Bacteroidota</taxon>
        <taxon>Cytophagia</taxon>
        <taxon>Cytophagales</taxon>
        <taxon>Cyclobacteriaceae</taxon>
        <taxon>Algoriphagus</taxon>
    </lineage>
</organism>
<dbReference type="Pfam" id="PF04383">
    <property type="entry name" value="KilA-N"/>
    <property type="match status" value="1"/>
</dbReference>
<feature type="domain" description="KilA-N" evidence="1">
    <location>
        <begin position="3"/>
        <end position="137"/>
    </location>
</feature>
<dbReference type="InterPro" id="IPR017880">
    <property type="entry name" value="KilA_N"/>
</dbReference>
<keyword evidence="3" id="KW-1185">Reference proteome</keyword>
<proteinExistence type="predicted"/>
<protein>
    <submittedName>
        <fullName evidence="2">KilA-N domain-containing protein</fullName>
    </submittedName>
</protein>
<dbReference type="OrthoDB" id="9810290at2"/>
<dbReference type="Proteomes" id="UP000198756">
    <property type="component" value="Unassembled WGS sequence"/>
</dbReference>
<accession>A0A1G5ZT90</accession>
<sequence length="272" mass="31289">MAKSRKLNVNESPITVINQNETDYISLTDMTASFREGSGLIGKWVTNKNTLEYIGVWEKINNPNFNYPEFGVITQEAGVNRFIMSVGQWIERTSAVGMLVKVGRYGGTYAHKDIAFHFAMWLSPEFQIYLVNEFQRLKDDENNRLKLEWNFQRTLAKVNYHIHTDAIKENLIPNEITKQQASFVYANEADLLNVALFGITAKEWRDKNSNKEGNIRDYATLEQLVVLSNMESINALLIRQGLTQNDRLIQLNKTAITQMKSLLESNTMKKLK</sequence>